<sequence length="326" mass="37952">MHIKSLELEKLLKRIFNKEQKVLTVKQLHGGAQKVVYKVACLDGFTCILYVWDWSKNYVLGRAKNEKAKPIGQSYGAELFEYNFKYLQQLGIRVPNVYYIDRTQSSYSFDFAIVEDVGNIDLSAYIQANPELKPFVLKKLENMLKRIHKHSSEKYGQLNLVDRIEKQSLTCEQIVLNETLKDLDHLVGNVPSIAENKDRLTKVLYKLYGDLSPRRKYGLIHGELGPDHVRVDPEGNPILIDIEGCKFFDIEYEHAFLEFRFGEHYRYIRNDELDPNRMLFYKFHLHISYSSGPIKIIEGGFPDADFIRDIVDYNVKATLGFLNNEN</sequence>
<dbReference type="Pfam" id="PF01636">
    <property type="entry name" value="APH"/>
    <property type="match status" value="1"/>
</dbReference>
<reference evidence="2 3" key="1">
    <citation type="journal article" date="2014" name="Environ. Microbiol.">
        <title>The nitrate-ammonifying and nosZ-carrying bacterium Bacillus vireti is a potent source and sink for nitric and nitrous oxide under high nitrate conditions.</title>
        <authorList>
            <person name="Mania D."/>
            <person name="Heylen K."/>
            <person name="van Spanning R.J."/>
            <person name="Frostegard A."/>
        </authorList>
    </citation>
    <scope>NUCLEOTIDE SEQUENCE [LARGE SCALE GENOMIC DNA]</scope>
    <source>
        <strain evidence="2 3">LMG 21834</strain>
    </source>
</reference>
<dbReference type="SUPFAM" id="SSF56112">
    <property type="entry name" value="Protein kinase-like (PK-like)"/>
    <property type="match status" value="1"/>
</dbReference>
<feature type="domain" description="Aminoglycoside phosphotransferase" evidence="1">
    <location>
        <begin position="84"/>
        <end position="256"/>
    </location>
</feature>
<evidence type="ECO:0000313" key="3">
    <source>
        <dbReference type="Proteomes" id="UP000018877"/>
    </source>
</evidence>
<keyword evidence="3" id="KW-1185">Reference proteome</keyword>
<protein>
    <submittedName>
        <fullName evidence="2">Aminoglycoside phosphotransferase</fullName>
    </submittedName>
</protein>
<dbReference type="InterPro" id="IPR011009">
    <property type="entry name" value="Kinase-like_dom_sf"/>
</dbReference>
<dbReference type="PANTHER" id="PTHR21310">
    <property type="entry name" value="AMINOGLYCOSIDE PHOSPHOTRANSFERASE-RELATED-RELATED"/>
    <property type="match status" value="1"/>
</dbReference>
<evidence type="ECO:0000313" key="2">
    <source>
        <dbReference type="EMBL" id="ETI68499.1"/>
    </source>
</evidence>
<dbReference type="AlphaFoldDB" id="A0AB94IN97"/>
<evidence type="ECO:0000259" key="1">
    <source>
        <dbReference type="Pfam" id="PF01636"/>
    </source>
</evidence>
<dbReference type="RefSeq" id="WP_024028633.1">
    <property type="nucleotide sequence ID" value="NZ_ALAN01000068.1"/>
</dbReference>
<comment type="caution">
    <text evidence="2">The sequence shown here is derived from an EMBL/GenBank/DDBJ whole genome shotgun (WGS) entry which is preliminary data.</text>
</comment>
<name>A0AB94IN97_9BACI</name>
<gene>
    <name evidence="2" type="ORF">BAVI_12239</name>
</gene>
<dbReference type="Proteomes" id="UP000018877">
    <property type="component" value="Unassembled WGS sequence"/>
</dbReference>
<proteinExistence type="predicted"/>
<dbReference type="InterPro" id="IPR051678">
    <property type="entry name" value="AGP_Transferase"/>
</dbReference>
<dbReference type="InterPro" id="IPR002575">
    <property type="entry name" value="Aminoglycoside_PTrfase"/>
</dbReference>
<accession>A0AB94IN97</accession>
<organism evidence="2 3">
    <name type="scientific">Neobacillus vireti LMG 21834</name>
    <dbReference type="NCBI Taxonomy" id="1131730"/>
    <lineage>
        <taxon>Bacteria</taxon>
        <taxon>Bacillati</taxon>
        <taxon>Bacillota</taxon>
        <taxon>Bacilli</taxon>
        <taxon>Bacillales</taxon>
        <taxon>Bacillaceae</taxon>
        <taxon>Neobacillus</taxon>
    </lineage>
</organism>
<dbReference type="EMBL" id="ALAN01000068">
    <property type="protein sequence ID" value="ETI68499.1"/>
    <property type="molecule type" value="Genomic_DNA"/>
</dbReference>